<reference evidence="2" key="1">
    <citation type="journal article" date="2021" name="PeerJ">
        <title>Extensive microbial diversity within the chicken gut microbiome revealed by metagenomics and culture.</title>
        <authorList>
            <person name="Gilroy R."/>
            <person name="Ravi A."/>
            <person name="Getino M."/>
            <person name="Pursley I."/>
            <person name="Horton D.L."/>
            <person name="Alikhan N.F."/>
            <person name="Baker D."/>
            <person name="Gharbi K."/>
            <person name="Hall N."/>
            <person name="Watson M."/>
            <person name="Adriaenssens E.M."/>
            <person name="Foster-Nyarko E."/>
            <person name="Jarju S."/>
            <person name="Secka A."/>
            <person name="Antonio M."/>
            <person name="Oren A."/>
            <person name="Chaudhuri R.R."/>
            <person name="La Ragione R."/>
            <person name="Hildebrand F."/>
            <person name="Pallen M.J."/>
        </authorList>
    </citation>
    <scope>NUCLEOTIDE SEQUENCE</scope>
    <source>
        <strain evidence="2">ChiHecolR3B27-1887</strain>
    </source>
</reference>
<dbReference type="InterPro" id="IPR039421">
    <property type="entry name" value="Type_1_exporter"/>
</dbReference>
<keyword evidence="2" id="KW-0067">ATP-binding</keyword>
<gene>
    <name evidence="2" type="ORF">IAA22_04600</name>
</gene>
<dbReference type="SUPFAM" id="SSF52540">
    <property type="entry name" value="P-loop containing nucleoside triphosphate hydrolases"/>
    <property type="match status" value="1"/>
</dbReference>
<dbReference type="EMBL" id="DXBZ01000087">
    <property type="protein sequence ID" value="HIZ18374.1"/>
    <property type="molecule type" value="Genomic_DNA"/>
</dbReference>
<comment type="caution">
    <text evidence="2">The sequence shown here is derived from an EMBL/GenBank/DDBJ whole genome shotgun (WGS) entry which is preliminary data.</text>
</comment>
<keyword evidence="2" id="KW-0547">Nucleotide-binding</keyword>
<dbReference type="GO" id="GO:0005524">
    <property type="term" value="F:ATP binding"/>
    <property type="evidence" value="ECO:0007669"/>
    <property type="project" value="UniProtKB-KW"/>
</dbReference>
<dbReference type="PANTHER" id="PTHR43394:SF7">
    <property type="entry name" value="ABC TRANSPORTER B FAMILY MEMBER 28"/>
    <property type="match status" value="1"/>
</dbReference>
<dbReference type="Gene3D" id="3.40.50.300">
    <property type="entry name" value="P-loop containing nucleotide triphosphate hydrolases"/>
    <property type="match status" value="1"/>
</dbReference>
<organism evidence="2 3">
    <name type="scientific">Candidatus Olsenella stercoravium</name>
    <dbReference type="NCBI Taxonomy" id="2838713"/>
    <lineage>
        <taxon>Bacteria</taxon>
        <taxon>Bacillati</taxon>
        <taxon>Actinomycetota</taxon>
        <taxon>Coriobacteriia</taxon>
        <taxon>Coriobacteriales</taxon>
        <taxon>Atopobiaceae</taxon>
        <taxon>Olsenella</taxon>
    </lineage>
</organism>
<dbReference type="AlphaFoldDB" id="A0A9D2IPG2"/>
<feature type="non-terminal residue" evidence="2">
    <location>
        <position position="1"/>
    </location>
</feature>
<sequence>GGERQRISIARALLKDAPIVLLDEATSSLDPENETLVQDAVSRLCAGKTVLVIAHRLRTVAGADQIVVLDGGRVAERGTHSELMAADGLYSRLVRIQQQSLDWTL</sequence>
<evidence type="ECO:0000259" key="1">
    <source>
        <dbReference type="Pfam" id="PF00005"/>
    </source>
</evidence>
<dbReference type="InterPro" id="IPR003439">
    <property type="entry name" value="ABC_transporter-like_ATP-bd"/>
</dbReference>
<dbReference type="GO" id="GO:0016887">
    <property type="term" value="F:ATP hydrolysis activity"/>
    <property type="evidence" value="ECO:0007669"/>
    <property type="project" value="InterPro"/>
</dbReference>
<accession>A0A9D2IPG2</accession>
<reference evidence="2" key="2">
    <citation type="submission" date="2021-04" db="EMBL/GenBank/DDBJ databases">
        <authorList>
            <person name="Gilroy R."/>
        </authorList>
    </citation>
    <scope>NUCLEOTIDE SEQUENCE</scope>
    <source>
        <strain evidence="2">ChiHecolR3B27-1887</strain>
    </source>
</reference>
<name>A0A9D2IPG2_9ACTN</name>
<dbReference type="Proteomes" id="UP000824029">
    <property type="component" value="Unassembled WGS sequence"/>
</dbReference>
<dbReference type="GO" id="GO:0090374">
    <property type="term" value="P:oligopeptide export from mitochondrion"/>
    <property type="evidence" value="ECO:0007669"/>
    <property type="project" value="TreeGrafter"/>
</dbReference>
<dbReference type="PANTHER" id="PTHR43394">
    <property type="entry name" value="ATP-DEPENDENT PERMEASE MDL1, MITOCHONDRIAL"/>
    <property type="match status" value="1"/>
</dbReference>
<evidence type="ECO:0000313" key="3">
    <source>
        <dbReference type="Proteomes" id="UP000824029"/>
    </source>
</evidence>
<feature type="domain" description="ABC transporter" evidence="1">
    <location>
        <begin position="1"/>
        <end position="27"/>
    </location>
</feature>
<proteinExistence type="predicted"/>
<evidence type="ECO:0000313" key="2">
    <source>
        <dbReference type="EMBL" id="HIZ18374.1"/>
    </source>
</evidence>
<dbReference type="GO" id="GO:0015421">
    <property type="term" value="F:ABC-type oligopeptide transporter activity"/>
    <property type="evidence" value="ECO:0007669"/>
    <property type="project" value="TreeGrafter"/>
</dbReference>
<protein>
    <submittedName>
        <fullName evidence="2">ATP-binding cassette domain-containing protein</fullName>
    </submittedName>
</protein>
<dbReference type="InterPro" id="IPR027417">
    <property type="entry name" value="P-loop_NTPase"/>
</dbReference>
<dbReference type="Pfam" id="PF00005">
    <property type="entry name" value="ABC_tran"/>
    <property type="match status" value="1"/>
</dbReference>